<gene>
    <name evidence="1" type="ORF">QFC19_001150</name>
</gene>
<accession>A0ACC2WIB1</accession>
<dbReference type="Proteomes" id="UP001241377">
    <property type="component" value="Unassembled WGS sequence"/>
</dbReference>
<comment type="caution">
    <text evidence="1">The sequence shown here is derived from an EMBL/GenBank/DDBJ whole genome shotgun (WGS) entry which is preliminary data.</text>
</comment>
<name>A0ACC2WIB1_9TREE</name>
<dbReference type="EMBL" id="JASBWR010000008">
    <property type="protein sequence ID" value="KAJ9111382.1"/>
    <property type="molecule type" value="Genomic_DNA"/>
</dbReference>
<organism evidence="1 2">
    <name type="scientific">Naganishia cerealis</name>
    <dbReference type="NCBI Taxonomy" id="610337"/>
    <lineage>
        <taxon>Eukaryota</taxon>
        <taxon>Fungi</taxon>
        <taxon>Dikarya</taxon>
        <taxon>Basidiomycota</taxon>
        <taxon>Agaricomycotina</taxon>
        <taxon>Tremellomycetes</taxon>
        <taxon>Filobasidiales</taxon>
        <taxon>Filobasidiaceae</taxon>
        <taxon>Naganishia</taxon>
    </lineage>
</organism>
<proteinExistence type="predicted"/>
<keyword evidence="2" id="KW-1185">Reference proteome</keyword>
<reference evidence="1" key="1">
    <citation type="submission" date="2023-04" db="EMBL/GenBank/DDBJ databases">
        <title>Draft Genome sequencing of Naganishia species isolated from polar environments using Oxford Nanopore Technology.</title>
        <authorList>
            <person name="Leo P."/>
            <person name="Venkateswaran K."/>
        </authorList>
    </citation>
    <scope>NUCLEOTIDE SEQUENCE</scope>
    <source>
        <strain evidence="1">MNA-CCFEE 5261</strain>
    </source>
</reference>
<evidence type="ECO:0000313" key="1">
    <source>
        <dbReference type="EMBL" id="KAJ9111382.1"/>
    </source>
</evidence>
<evidence type="ECO:0000313" key="2">
    <source>
        <dbReference type="Proteomes" id="UP001241377"/>
    </source>
</evidence>
<sequence length="410" mass="45532">MSTTTTTQKVVKLEKKAEQEITELAREDADTTDSNLRYMAYANRLRTAMRAASRYTAYTSDIGEAFRPVVAPWIVKSAYGVSWLYLLGDVSYETYKARVRGPSALDSATGLSENSRLGMVFVKRSIFQAVASMALPAFTIHTAVKQATKAFRNASSPRVKAWGPTVTGLANPISMLLPTALPTILVPSGSIQQSVLYEFEPWPLVDPLCTEERSADPAIMTSFILRSVQDRPPSYPPKDNTCTFCRIISRPSEAYVVYEDENCMAFLDIYPMRPGHTLLIPKQHYARLADLPAELGESMGRALPRITKAINEATGNPDLNVVCNQGYAQAVHHVHWHLVPAPIFDAPNRPTMSVASKLSKSSPNKTIKNGDKKDTEAFTHQHMLRGEMAYRDFLDDDDAKVLAEKIRSKL</sequence>
<protein>
    <submittedName>
        <fullName evidence="1">Uncharacterized protein</fullName>
    </submittedName>
</protein>